<dbReference type="CDD" id="cd15760">
    <property type="entry name" value="FYVE_scVPS27p_like"/>
    <property type="match status" value="1"/>
</dbReference>
<feature type="compositionally biased region" description="Polar residues" evidence="5">
    <location>
        <begin position="249"/>
        <end position="262"/>
    </location>
</feature>
<dbReference type="InterPro" id="IPR017455">
    <property type="entry name" value="Znf_FYVE-rel"/>
</dbReference>
<dbReference type="Pfam" id="PF01363">
    <property type="entry name" value="FYVE"/>
    <property type="match status" value="1"/>
</dbReference>
<dbReference type="SMART" id="SM00064">
    <property type="entry name" value="FYVE"/>
    <property type="match status" value="1"/>
</dbReference>
<dbReference type="PANTHER" id="PTHR23164">
    <property type="entry name" value="EARLY ENDOSOME ANTIGEN 1"/>
    <property type="match status" value="1"/>
</dbReference>
<evidence type="ECO:0000313" key="8">
    <source>
        <dbReference type="Proteomes" id="UP000044602"/>
    </source>
</evidence>
<dbReference type="STRING" id="100787.A0A0G4M8E5"/>
<gene>
    <name evidence="7" type="ORF">BN1708_000921</name>
</gene>
<feature type="compositionally biased region" description="Low complexity" evidence="5">
    <location>
        <begin position="65"/>
        <end position="76"/>
    </location>
</feature>
<feature type="region of interest" description="Disordered" evidence="5">
    <location>
        <begin position="16"/>
        <end position="120"/>
    </location>
</feature>
<accession>A0A0G4M8E5</accession>
<dbReference type="InterPro" id="IPR011011">
    <property type="entry name" value="Znf_FYVE_PHD"/>
</dbReference>
<dbReference type="SUPFAM" id="SSF57903">
    <property type="entry name" value="FYVE/PHD zinc finger"/>
    <property type="match status" value="1"/>
</dbReference>
<dbReference type="PANTHER" id="PTHR23164:SF30">
    <property type="entry name" value="EARLY ENDOSOME ANTIGEN 1"/>
    <property type="match status" value="1"/>
</dbReference>
<keyword evidence="1" id="KW-0479">Metal-binding</keyword>
<sequence length="313" mass="34097">MTAELIMPSVRDLNHPHGGHWEHHALPQRPHFSHTRSQSYQLPNNSNANSTPITTTSQHTSPLHTPGATSPTSPGTRSLAATRQARPLFMPAVLRPTEFSSKLPRSPKNEDGPESPTDLNLQRVNSSFISLPGLSMIGSRLSRRSTGDSGKAMDCDLDPELFPEVSGEPTRKHWKPDPHASMCDDPTCQRTFNYFNRRHHCRKCGNIFCDSHSAQTIPLDQDLNYNPRGPPSRSCGHCFTQFIAWKSRNNSQASSDQGSSVDTAAGPMPGPAIPTGSASPVPTSSPSGSVTLGYARGPEVAASVPRDWNWSTF</sequence>
<evidence type="ECO:0000259" key="6">
    <source>
        <dbReference type="PROSITE" id="PS50178"/>
    </source>
</evidence>
<feature type="compositionally biased region" description="Basic and acidic residues" evidence="5">
    <location>
        <begin position="16"/>
        <end position="25"/>
    </location>
</feature>
<protein>
    <recommendedName>
        <fullName evidence="6">FYVE-type domain-containing protein</fullName>
    </recommendedName>
</protein>
<evidence type="ECO:0000256" key="4">
    <source>
        <dbReference type="PROSITE-ProRule" id="PRU00091"/>
    </source>
</evidence>
<dbReference type="Proteomes" id="UP000044602">
    <property type="component" value="Unassembled WGS sequence"/>
</dbReference>
<keyword evidence="3" id="KW-0862">Zinc</keyword>
<reference evidence="7 8" key="1">
    <citation type="submission" date="2015-05" db="EMBL/GenBank/DDBJ databases">
        <authorList>
            <person name="Wang D.B."/>
            <person name="Wang M."/>
        </authorList>
    </citation>
    <scope>NUCLEOTIDE SEQUENCE [LARGE SCALE GENOMIC DNA]</scope>
    <source>
        <strain evidence="7">VL1</strain>
    </source>
</reference>
<organism evidence="7 8">
    <name type="scientific">Verticillium longisporum</name>
    <name type="common">Verticillium dahliae var. longisporum</name>
    <dbReference type="NCBI Taxonomy" id="100787"/>
    <lineage>
        <taxon>Eukaryota</taxon>
        <taxon>Fungi</taxon>
        <taxon>Dikarya</taxon>
        <taxon>Ascomycota</taxon>
        <taxon>Pezizomycotina</taxon>
        <taxon>Sordariomycetes</taxon>
        <taxon>Hypocreomycetidae</taxon>
        <taxon>Glomerellales</taxon>
        <taxon>Plectosphaerellaceae</taxon>
        <taxon>Verticillium</taxon>
    </lineage>
</organism>
<keyword evidence="2 4" id="KW-0863">Zinc-finger</keyword>
<dbReference type="EMBL" id="CVQH01021417">
    <property type="protein sequence ID" value="CRK30391.1"/>
    <property type="molecule type" value="Genomic_DNA"/>
</dbReference>
<dbReference type="Gene3D" id="3.30.40.10">
    <property type="entry name" value="Zinc/RING finger domain, C3HC4 (zinc finger)"/>
    <property type="match status" value="1"/>
</dbReference>
<feature type="compositionally biased region" description="Polar residues" evidence="5">
    <location>
        <begin position="35"/>
        <end position="63"/>
    </location>
</feature>
<evidence type="ECO:0000256" key="1">
    <source>
        <dbReference type="ARBA" id="ARBA00022723"/>
    </source>
</evidence>
<dbReference type="AlphaFoldDB" id="A0A0G4M8E5"/>
<evidence type="ECO:0000256" key="5">
    <source>
        <dbReference type="SAM" id="MobiDB-lite"/>
    </source>
</evidence>
<evidence type="ECO:0000256" key="2">
    <source>
        <dbReference type="ARBA" id="ARBA00022771"/>
    </source>
</evidence>
<feature type="domain" description="FYVE-type" evidence="6">
    <location>
        <begin position="188"/>
        <end position="243"/>
    </location>
</feature>
<dbReference type="GO" id="GO:0008270">
    <property type="term" value="F:zinc ion binding"/>
    <property type="evidence" value="ECO:0007669"/>
    <property type="project" value="UniProtKB-KW"/>
</dbReference>
<dbReference type="InterPro" id="IPR000306">
    <property type="entry name" value="Znf_FYVE"/>
</dbReference>
<name>A0A0G4M8E5_VERLO</name>
<feature type="compositionally biased region" description="Low complexity" evidence="5">
    <location>
        <begin position="274"/>
        <end position="291"/>
    </location>
</feature>
<feature type="region of interest" description="Disordered" evidence="5">
    <location>
        <begin position="249"/>
        <end position="293"/>
    </location>
</feature>
<dbReference type="PROSITE" id="PS50178">
    <property type="entry name" value="ZF_FYVE"/>
    <property type="match status" value="1"/>
</dbReference>
<evidence type="ECO:0000256" key="3">
    <source>
        <dbReference type="ARBA" id="ARBA00022833"/>
    </source>
</evidence>
<dbReference type="InterPro" id="IPR013083">
    <property type="entry name" value="Znf_RING/FYVE/PHD"/>
</dbReference>
<proteinExistence type="predicted"/>
<evidence type="ECO:0000313" key="7">
    <source>
        <dbReference type="EMBL" id="CRK30391.1"/>
    </source>
</evidence>
<keyword evidence="8" id="KW-1185">Reference proteome</keyword>